<protein>
    <submittedName>
        <fullName evidence="1">Uncharacterized protein</fullName>
    </submittedName>
</protein>
<dbReference type="VEuPathDB" id="FungiDB:JI435_308970"/>
<accession>Q0U1M4</accession>
<evidence type="ECO:0000313" key="1">
    <source>
        <dbReference type="EMBL" id="EAT78281.2"/>
    </source>
</evidence>
<dbReference type="Proteomes" id="UP000001055">
    <property type="component" value="Unassembled WGS sequence"/>
</dbReference>
<sequence>MDVVENSDFLVDLDFPDNGYERGFWSSPVNDILYQMKGLFKAFPSDQWFTYIAKLLTLLDHECANEQAYDRLEDLTKQHTSLVSFHRLLVEDFVPGLVKTFSPDLAKAYPWHAVTGDLAEQFIGFSCQREREVDKGGHKDEKEQRQYAASFIDAELATRDGKAFVEKQSREDQDSLIALLEGLAINPARADAAALARDSDLYDLADGFADTIYTSTLLSTISNILGPEVTQVYMTDIIYALRYPDVCGNRADEFMHHLRSFPAATIIHNEIARITHDPDSDLNLPRVDADDACLRHSLYMVLGFADQRTWQSRMWEQMRMQQMAQVWPAQQNRMVIMEEIYGDERYEMFREFDESGYDEADLIRDAEVVYEV</sequence>
<dbReference type="InParanoid" id="Q0U1M4"/>
<dbReference type="AlphaFoldDB" id="Q0U1M4"/>
<dbReference type="RefSeq" id="XP_001804598.1">
    <property type="nucleotide sequence ID" value="XM_001804546.1"/>
</dbReference>
<evidence type="ECO:0000313" key="2">
    <source>
        <dbReference type="Proteomes" id="UP000001055"/>
    </source>
</evidence>
<organism evidence="1 2">
    <name type="scientific">Phaeosphaeria nodorum (strain SN15 / ATCC MYA-4574 / FGSC 10173)</name>
    <name type="common">Glume blotch fungus</name>
    <name type="synonym">Parastagonospora nodorum</name>
    <dbReference type="NCBI Taxonomy" id="321614"/>
    <lineage>
        <taxon>Eukaryota</taxon>
        <taxon>Fungi</taxon>
        <taxon>Dikarya</taxon>
        <taxon>Ascomycota</taxon>
        <taxon>Pezizomycotina</taxon>
        <taxon>Dothideomycetes</taxon>
        <taxon>Pleosporomycetidae</taxon>
        <taxon>Pleosporales</taxon>
        <taxon>Pleosporineae</taxon>
        <taxon>Phaeosphaeriaceae</taxon>
        <taxon>Parastagonospora</taxon>
    </lineage>
</organism>
<reference evidence="2" key="1">
    <citation type="journal article" date="2007" name="Plant Cell">
        <title>Dothideomycete-plant interactions illuminated by genome sequencing and EST analysis of the wheat pathogen Stagonospora nodorum.</title>
        <authorList>
            <person name="Hane J.K."/>
            <person name="Lowe R.G."/>
            <person name="Solomon P.S."/>
            <person name="Tan K.C."/>
            <person name="Schoch C.L."/>
            <person name="Spatafora J.W."/>
            <person name="Crous P.W."/>
            <person name="Kodira C."/>
            <person name="Birren B.W."/>
            <person name="Galagan J.E."/>
            <person name="Torriani S.F."/>
            <person name="McDonald B.A."/>
            <person name="Oliver R.P."/>
        </authorList>
    </citation>
    <scope>NUCLEOTIDE SEQUENCE [LARGE SCALE GENOMIC DNA]</scope>
    <source>
        <strain evidence="2">SN15 / ATCC MYA-4574 / FGSC 10173</strain>
    </source>
</reference>
<proteinExistence type="predicted"/>
<dbReference type="GeneID" id="5981522"/>
<dbReference type="KEGG" id="pno:SNOG_14410"/>
<name>Q0U1M4_PHANO</name>
<dbReference type="EMBL" id="CH445355">
    <property type="protein sequence ID" value="EAT78281.2"/>
    <property type="molecule type" value="Genomic_DNA"/>
</dbReference>
<gene>
    <name evidence="1" type="ORF">SNOG_14410</name>
</gene>